<reference evidence="2 4" key="1">
    <citation type="journal article" date="2008" name="Science">
        <title>The Physcomitrella genome reveals evolutionary insights into the conquest of land by plants.</title>
        <authorList>
            <person name="Rensing S."/>
            <person name="Lang D."/>
            <person name="Zimmer A."/>
            <person name="Terry A."/>
            <person name="Salamov A."/>
            <person name="Shapiro H."/>
            <person name="Nishiyama T."/>
            <person name="Perroud P.-F."/>
            <person name="Lindquist E."/>
            <person name="Kamisugi Y."/>
            <person name="Tanahashi T."/>
            <person name="Sakakibara K."/>
            <person name="Fujita T."/>
            <person name="Oishi K."/>
            <person name="Shin-I T."/>
            <person name="Kuroki Y."/>
            <person name="Toyoda A."/>
            <person name="Suzuki Y."/>
            <person name="Hashimoto A."/>
            <person name="Yamaguchi K."/>
            <person name="Sugano A."/>
            <person name="Kohara Y."/>
            <person name="Fujiyama A."/>
            <person name="Anterola A."/>
            <person name="Aoki S."/>
            <person name="Ashton N."/>
            <person name="Barbazuk W.B."/>
            <person name="Barker E."/>
            <person name="Bennetzen J."/>
            <person name="Bezanilla M."/>
            <person name="Blankenship R."/>
            <person name="Cho S.H."/>
            <person name="Dutcher S."/>
            <person name="Estelle M."/>
            <person name="Fawcett J.A."/>
            <person name="Gundlach H."/>
            <person name="Hanada K."/>
            <person name="Heyl A."/>
            <person name="Hicks K.A."/>
            <person name="Hugh J."/>
            <person name="Lohr M."/>
            <person name="Mayer K."/>
            <person name="Melkozernov A."/>
            <person name="Murata T."/>
            <person name="Nelson D."/>
            <person name="Pils B."/>
            <person name="Prigge M."/>
            <person name="Reiss B."/>
            <person name="Renner T."/>
            <person name="Rombauts S."/>
            <person name="Rushton P."/>
            <person name="Sanderfoot A."/>
            <person name="Schween G."/>
            <person name="Shiu S.-H."/>
            <person name="Stueber K."/>
            <person name="Theodoulou F.L."/>
            <person name="Tu H."/>
            <person name="Van de Peer Y."/>
            <person name="Verrier P.J."/>
            <person name="Waters E."/>
            <person name="Wood A."/>
            <person name="Yang L."/>
            <person name="Cove D."/>
            <person name="Cuming A."/>
            <person name="Hasebe M."/>
            <person name="Lucas S."/>
            <person name="Mishler D.B."/>
            <person name="Reski R."/>
            <person name="Grigoriev I."/>
            <person name="Quatrano R.S."/>
            <person name="Boore J.L."/>
        </authorList>
    </citation>
    <scope>NUCLEOTIDE SEQUENCE [LARGE SCALE GENOMIC DNA]</scope>
    <source>
        <strain evidence="3 4">cv. Gransden 2004</strain>
    </source>
</reference>
<dbReference type="InterPro" id="IPR044686">
    <property type="entry name" value="OFP17"/>
</dbReference>
<dbReference type="Gramene" id="Pp3c7_9900V3.3">
    <property type="protein sequence ID" value="Pp3c7_9900V3.3"/>
    <property type="gene ID" value="Pp3c7_9900"/>
</dbReference>
<evidence type="ECO:0000313" key="3">
    <source>
        <dbReference type="EnsemblPlants" id="Pp3c7_9900V3.1"/>
    </source>
</evidence>
<name>A0A2K1KB49_PHYPA</name>
<dbReference type="EnsemblPlants" id="Pp3c7_9900V3.3">
    <property type="protein sequence ID" value="Pp3c7_9900V3.3"/>
    <property type="gene ID" value="Pp3c7_9900"/>
</dbReference>
<dbReference type="GO" id="GO:0045892">
    <property type="term" value="P:negative regulation of DNA-templated transcription"/>
    <property type="evidence" value="ECO:0007669"/>
    <property type="project" value="InterPro"/>
</dbReference>
<dbReference type="Gramene" id="Pp3c7_9900V3.2">
    <property type="protein sequence ID" value="Pp3c7_9900V3.2"/>
    <property type="gene ID" value="Pp3c7_9900"/>
</dbReference>
<dbReference type="Proteomes" id="UP000006727">
    <property type="component" value="Chromosome 7"/>
</dbReference>
<proteinExistence type="predicted"/>
<protein>
    <recommendedName>
        <fullName evidence="5">OVATE domain-containing protein</fullName>
    </recommendedName>
</protein>
<dbReference type="PANTHER" id="PTHR34042">
    <property type="entry name" value="TRANSCRIPTION REPRESSOR OFP17"/>
    <property type="match status" value="1"/>
</dbReference>
<evidence type="ECO:0000313" key="4">
    <source>
        <dbReference type="Proteomes" id="UP000006727"/>
    </source>
</evidence>
<organism evidence="2">
    <name type="scientific">Physcomitrium patens</name>
    <name type="common">Spreading-leaved earth moss</name>
    <name type="synonym">Physcomitrella patens</name>
    <dbReference type="NCBI Taxonomy" id="3218"/>
    <lineage>
        <taxon>Eukaryota</taxon>
        <taxon>Viridiplantae</taxon>
        <taxon>Streptophyta</taxon>
        <taxon>Embryophyta</taxon>
        <taxon>Bryophyta</taxon>
        <taxon>Bryophytina</taxon>
        <taxon>Bryopsida</taxon>
        <taxon>Funariidae</taxon>
        <taxon>Funariales</taxon>
        <taxon>Funariaceae</taxon>
        <taxon>Physcomitrium</taxon>
    </lineage>
</organism>
<feature type="region of interest" description="Disordered" evidence="1">
    <location>
        <begin position="326"/>
        <end position="349"/>
    </location>
</feature>
<feature type="compositionally biased region" description="Low complexity" evidence="1">
    <location>
        <begin position="406"/>
        <end position="439"/>
    </location>
</feature>
<sequence length="610" mass="66523">MSPFMDLAPERKSNGVVPKVEQRVPSNSRSIEASRSDKGSSACNASKPGEPRTSGGVIFEGIALTENGSMKKKRTSKFLIKQFGIIDKPADGSLRRNLELVGKDYVFTVSEPRTVSNTYVSVQSDANSEDAADQDGIGLGSEFTKPFVDSVVALADSAVGKHLNVAKATPIDYRFTNRGCVEKHRWNVAKLPIELDFRQEERGVGGGEVPVDSETKCSPRNSLRVGLHSNSGNHSSSEERSPTGSERLSFSQGGSPRSEGSVLSIPETVMSSPEHGVYSDGSVQSHSRMSPSSVVEWSSQSFETRGELGIGRLTSREDRIITGNLRRSSLTNVQPPTQCETQALDNGADGLDSRAEIHHETTSASSESSVSRRSLCCRSGEWVSEDEDSDGVSNHERRAKHRSDASYSSYSSYHGSQSRSRSTSSSSTTTTSGSSSSRGYAECYDRKPNGSSMAKFTFPSRRTSKWRDGNSEASPRIAAQPRKHRNKKGREGGTQSHSCEVDDMAISLDSITPQEATAVFHDEVARMMLEEGQDCGEAHDVEEFLQGYMSLRSPFYLSMVDNFFRAVCVDCYKRPLELPVGATPRIRNRSGSSLISKSLRRERRLAASTG</sequence>
<dbReference type="RefSeq" id="XP_024381710.1">
    <property type="nucleotide sequence ID" value="XM_024525942.2"/>
</dbReference>
<dbReference type="Gramene" id="Pp3c7_9900V3.4">
    <property type="protein sequence ID" value="Pp3c7_9900V3.4"/>
    <property type="gene ID" value="Pp3c7_9900"/>
</dbReference>
<reference evidence="2 4" key="2">
    <citation type="journal article" date="2018" name="Plant J.">
        <title>The Physcomitrella patens chromosome-scale assembly reveals moss genome structure and evolution.</title>
        <authorList>
            <person name="Lang D."/>
            <person name="Ullrich K.K."/>
            <person name="Murat F."/>
            <person name="Fuchs J."/>
            <person name="Jenkins J."/>
            <person name="Haas F.B."/>
            <person name="Piednoel M."/>
            <person name="Gundlach H."/>
            <person name="Van Bel M."/>
            <person name="Meyberg R."/>
            <person name="Vives C."/>
            <person name="Morata J."/>
            <person name="Symeonidi A."/>
            <person name="Hiss M."/>
            <person name="Muchero W."/>
            <person name="Kamisugi Y."/>
            <person name="Saleh O."/>
            <person name="Blanc G."/>
            <person name="Decker E.L."/>
            <person name="van Gessel N."/>
            <person name="Grimwood J."/>
            <person name="Hayes R.D."/>
            <person name="Graham S.W."/>
            <person name="Gunter L.E."/>
            <person name="McDaniel S.F."/>
            <person name="Hoernstein S.N.W."/>
            <person name="Larsson A."/>
            <person name="Li F.W."/>
            <person name="Perroud P.F."/>
            <person name="Phillips J."/>
            <person name="Ranjan P."/>
            <person name="Rokshar D.S."/>
            <person name="Rothfels C.J."/>
            <person name="Schneider L."/>
            <person name="Shu S."/>
            <person name="Stevenson D.W."/>
            <person name="Thummler F."/>
            <person name="Tillich M."/>
            <person name="Villarreal Aguilar J.C."/>
            <person name="Widiez T."/>
            <person name="Wong G.K."/>
            <person name="Wymore A."/>
            <person name="Zhang Y."/>
            <person name="Zimmer A.D."/>
            <person name="Quatrano R.S."/>
            <person name="Mayer K.F.X."/>
            <person name="Goodstein D."/>
            <person name="Casacuberta J.M."/>
            <person name="Vandepoele K."/>
            <person name="Reski R."/>
            <person name="Cuming A.C."/>
            <person name="Tuskan G.A."/>
            <person name="Maumus F."/>
            <person name="Salse J."/>
            <person name="Schmutz J."/>
            <person name="Rensing S.A."/>
        </authorList>
    </citation>
    <scope>NUCLEOTIDE SEQUENCE [LARGE SCALE GENOMIC DNA]</scope>
    <source>
        <strain evidence="3 4">cv. Gransden 2004</strain>
    </source>
</reference>
<evidence type="ECO:0000256" key="1">
    <source>
        <dbReference type="SAM" id="MobiDB-lite"/>
    </source>
</evidence>
<dbReference type="EnsemblPlants" id="Pp3c7_9900V3.1">
    <property type="protein sequence ID" value="Pp3c7_9900V3.1"/>
    <property type="gene ID" value="Pp3c7_9900"/>
</dbReference>
<feature type="compositionally biased region" description="Polar residues" evidence="1">
    <location>
        <begin position="242"/>
        <end position="255"/>
    </location>
</feature>
<dbReference type="AlphaFoldDB" id="A0A2K1KB49"/>
<dbReference type="GeneID" id="112285241"/>
<feature type="compositionally biased region" description="Polar residues" evidence="1">
    <location>
        <begin position="326"/>
        <end position="344"/>
    </location>
</feature>
<feature type="region of interest" description="Disordered" evidence="1">
    <location>
        <begin position="384"/>
        <end position="498"/>
    </location>
</feature>
<dbReference type="PaxDb" id="3218-PP1S87_29V6.1"/>
<dbReference type="EMBL" id="ABEU02000007">
    <property type="protein sequence ID" value="PNR51002.1"/>
    <property type="molecule type" value="Genomic_DNA"/>
</dbReference>
<keyword evidence="4" id="KW-1185">Reference proteome</keyword>
<gene>
    <name evidence="3" type="primary">LOC112285241</name>
    <name evidence="2" type="ORF">PHYPA_010188</name>
</gene>
<feature type="region of interest" description="Disordered" evidence="1">
    <location>
        <begin position="1"/>
        <end position="56"/>
    </location>
</feature>
<evidence type="ECO:0000313" key="2">
    <source>
        <dbReference type="EMBL" id="PNR51002.1"/>
    </source>
</evidence>
<evidence type="ECO:0008006" key="5">
    <source>
        <dbReference type="Google" id="ProtNLM"/>
    </source>
</evidence>
<reference evidence="3" key="3">
    <citation type="submission" date="2020-12" db="UniProtKB">
        <authorList>
            <consortium name="EnsemblPlants"/>
        </authorList>
    </citation>
    <scope>IDENTIFICATION</scope>
</reference>
<accession>A0A2K1KB49</accession>
<dbReference type="PANTHER" id="PTHR34042:SF1">
    <property type="entry name" value="TRANSCRIPTION REPRESSOR OFP17"/>
    <property type="match status" value="1"/>
</dbReference>
<dbReference type="EnsemblPlants" id="Pp3c7_9900V3.4">
    <property type="protein sequence ID" value="Pp3c7_9900V3.4"/>
    <property type="gene ID" value="Pp3c7_9900"/>
</dbReference>
<dbReference type="EnsemblPlants" id="Pp3c7_9900V3.2">
    <property type="protein sequence ID" value="Pp3c7_9900V3.2"/>
    <property type="gene ID" value="Pp3c7_9900"/>
</dbReference>
<dbReference type="Gramene" id="Pp3c7_9900V3.1">
    <property type="protein sequence ID" value="Pp3c7_9900V3.1"/>
    <property type="gene ID" value="Pp3c7_9900"/>
</dbReference>
<feature type="region of interest" description="Disordered" evidence="1">
    <location>
        <begin position="203"/>
        <end position="301"/>
    </location>
</feature>
<feature type="compositionally biased region" description="Low complexity" evidence="1">
    <location>
        <begin position="287"/>
        <end position="301"/>
    </location>
</feature>